<accession>A0A183D5R6</accession>
<sequence>MELPQGTKVQAKYIWIDGTGEYLRAKTRTMDAEPKGVEDLPVWNFDGSSTEQAIGDDSDVYLVPVAMVPDPFRRGPNKLVLCETYTNKKEPTRTNHRRRCEEVMKTVADEKPWFGMEQEYTLLDADGYPFGWPKHGYPAPQGPFH</sequence>
<dbReference type="Gene3D" id="3.10.20.70">
    <property type="entry name" value="Glutamine synthetase, N-terminal domain"/>
    <property type="match status" value="1"/>
</dbReference>
<reference evidence="10" key="1">
    <citation type="submission" date="2016-06" db="UniProtKB">
        <authorList>
            <consortium name="WormBaseParasite"/>
        </authorList>
    </citation>
    <scope>IDENTIFICATION</scope>
</reference>
<evidence type="ECO:0000259" key="7">
    <source>
        <dbReference type="PROSITE" id="PS51986"/>
    </source>
</evidence>
<dbReference type="SUPFAM" id="SSF54368">
    <property type="entry name" value="Glutamine synthetase, N-terminal domain"/>
    <property type="match status" value="1"/>
</dbReference>
<dbReference type="GO" id="GO:0005737">
    <property type="term" value="C:cytoplasm"/>
    <property type="evidence" value="ECO:0007669"/>
    <property type="project" value="TreeGrafter"/>
</dbReference>
<evidence type="ECO:0000256" key="5">
    <source>
        <dbReference type="ARBA" id="ARBA00022840"/>
    </source>
</evidence>
<dbReference type="Proteomes" id="UP000271098">
    <property type="component" value="Unassembled WGS sequence"/>
</dbReference>
<dbReference type="GO" id="GO:0006542">
    <property type="term" value="P:glutamine biosynthetic process"/>
    <property type="evidence" value="ECO:0007669"/>
    <property type="project" value="InterPro"/>
</dbReference>
<dbReference type="PROSITE" id="PS51986">
    <property type="entry name" value="GS_BETA_GRASP"/>
    <property type="match status" value="1"/>
</dbReference>
<evidence type="ECO:0000256" key="2">
    <source>
        <dbReference type="ARBA" id="ARBA00012937"/>
    </source>
</evidence>
<evidence type="ECO:0000256" key="6">
    <source>
        <dbReference type="PROSITE-ProRule" id="PRU01330"/>
    </source>
</evidence>
<name>A0A183D5R6_9BILA</name>
<dbReference type="InterPro" id="IPR027302">
    <property type="entry name" value="Gln_synth_N_conserv_site"/>
</dbReference>
<dbReference type="InterPro" id="IPR050292">
    <property type="entry name" value="Glutamine_Synthetase"/>
</dbReference>
<dbReference type="FunFam" id="3.10.20.70:FF:000004">
    <property type="entry name" value="Glutamine synthetase"/>
    <property type="match status" value="1"/>
</dbReference>
<dbReference type="InterPro" id="IPR008147">
    <property type="entry name" value="Gln_synt_N"/>
</dbReference>
<dbReference type="InterPro" id="IPR036651">
    <property type="entry name" value="Gln_synt_N_sf"/>
</dbReference>
<dbReference type="EC" id="6.3.1.2" evidence="2"/>
<proteinExistence type="inferred from homology"/>
<gene>
    <name evidence="8" type="ORF">GPUH_LOCUS4057</name>
</gene>
<dbReference type="AlphaFoldDB" id="A0A183D5R6"/>
<dbReference type="OrthoDB" id="1936100at2759"/>
<dbReference type="GO" id="GO:0004356">
    <property type="term" value="F:glutamine synthetase activity"/>
    <property type="evidence" value="ECO:0007669"/>
    <property type="project" value="UniProtKB-EC"/>
</dbReference>
<dbReference type="Pfam" id="PF03951">
    <property type="entry name" value="Gln-synt_N"/>
    <property type="match status" value="1"/>
</dbReference>
<evidence type="ECO:0000313" key="8">
    <source>
        <dbReference type="EMBL" id="VDK42216.1"/>
    </source>
</evidence>
<dbReference type="PANTHER" id="PTHR20852">
    <property type="entry name" value="GLUTAMINE SYNTHETASE"/>
    <property type="match status" value="1"/>
</dbReference>
<organism evidence="10">
    <name type="scientific">Gongylonema pulchrum</name>
    <dbReference type="NCBI Taxonomy" id="637853"/>
    <lineage>
        <taxon>Eukaryota</taxon>
        <taxon>Metazoa</taxon>
        <taxon>Ecdysozoa</taxon>
        <taxon>Nematoda</taxon>
        <taxon>Chromadorea</taxon>
        <taxon>Rhabditida</taxon>
        <taxon>Spirurina</taxon>
        <taxon>Spiruromorpha</taxon>
        <taxon>Spiruroidea</taxon>
        <taxon>Gongylonematidae</taxon>
        <taxon>Gongylonema</taxon>
    </lineage>
</organism>
<dbReference type="Gene3D" id="3.30.590.10">
    <property type="entry name" value="Glutamine synthetase/guanido kinase, catalytic domain"/>
    <property type="match status" value="1"/>
</dbReference>
<evidence type="ECO:0000313" key="10">
    <source>
        <dbReference type="WBParaSite" id="GPUH_0000406401-mRNA-1"/>
    </source>
</evidence>
<evidence type="ECO:0000256" key="4">
    <source>
        <dbReference type="ARBA" id="ARBA00022741"/>
    </source>
</evidence>
<protein>
    <recommendedName>
        <fullName evidence="2">glutamine synthetase</fullName>
        <ecNumber evidence="2">6.3.1.2</ecNumber>
    </recommendedName>
</protein>
<evidence type="ECO:0000256" key="3">
    <source>
        <dbReference type="ARBA" id="ARBA00022598"/>
    </source>
</evidence>
<feature type="domain" description="GS beta-grasp" evidence="7">
    <location>
        <begin position="9"/>
        <end position="89"/>
    </location>
</feature>
<dbReference type="GO" id="GO:0005524">
    <property type="term" value="F:ATP binding"/>
    <property type="evidence" value="ECO:0007669"/>
    <property type="project" value="UniProtKB-KW"/>
</dbReference>
<evidence type="ECO:0000313" key="9">
    <source>
        <dbReference type="Proteomes" id="UP000271098"/>
    </source>
</evidence>
<reference evidence="8 9" key="2">
    <citation type="submission" date="2018-11" db="EMBL/GenBank/DDBJ databases">
        <authorList>
            <consortium name="Pathogen Informatics"/>
        </authorList>
    </citation>
    <scope>NUCLEOTIDE SEQUENCE [LARGE SCALE GENOMIC DNA]</scope>
</reference>
<dbReference type="WBParaSite" id="GPUH_0000406401-mRNA-1">
    <property type="protein sequence ID" value="GPUH_0000406401-mRNA-1"/>
    <property type="gene ID" value="GPUH_0000406401"/>
</dbReference>
<dbReference type="SUPFAM" id="SSF55931">
    <property type="entry name" value="Glutamine synthetase/guanido kinase"/>
    <property type="match status" value="1"/>
</dbReference>
<keyword evidence="9" id="KW-1185">Reference proteome</keyword>
<evidence type="ECO:0000256" key="1">
    <source>
        <dbReference type="ARBA" id="ARBA00009897"/>
    </source>
</evidence>
<dbReference type="PANTHER" id="PTHR20852:SF57">
    <property type="entry name" value="GLUTAMINE SYNTHETASE 2 CYTOPLASMIC"/>
    <property type="match status" value="1"/>
</dbReference>
<keyword evidence="4" id="KW-0547">Nucleotide-binding</keyword>
<dbReference type="PROSITE" id="PS00180">
    <property type="entry name" value="GLNA_1"/>
    <property type="match status" value="1"/>
</dbReference>
<dbReference type="InterPro" id="IPR014746">
    <property type="entry name" value="Gln_synth/guanido_kin_cat_dom"/>
</dbReference>
<comment type="similarity">
    <text evidence="1 6">Belongs to the glutamine synthetase family.</text>
</comment>
<dbReference type="EMBL" id="UYRT01007364">
    <property type="protein sequence ID" value="VDK42216.1"/>
    <property type="molecule type" value="Genomic_DNA"/>
</dbReference>
<keyword evidence="5" id="KW-0067">ATP-binding</keyword>
<keyword evidence="3" id="KW-0436">Ligase</keyword>